<protein>
    <submittedName>
        <fullName evidence="1">Uncharacterized protein</fullName>
    </submittedName>
</protein>
<dbReference type="Proteomes" id="UP000886520">
    <property type="component" value="Chromosome 18"/>
</dbReference>
<dbReference type="OrthoDB" id="3355217at2759"/>
<dbReference type="AlphaFoldDB" id="A0A9D4UDF9"/>
<proteinExistence type="predicted"/>
<dbReference type="PANTHER" id="PTHR48465">
    <property type="entry name" value="PROTEIN SSUH2 HOMOLOG"/>
    <property type="match status" value="1"/>
</dbReference>
<dbReference type="PANTHER" id="PTHR48465:SF1">
    <property type="entry name" value="PROTEIN SSUH2 HOMOLOG"/>
    <property type="match status" value="1"/>
</dbReference>
<keyword evidence="2" id="KW-1185">Reference proteome</keyword>
<comment type="caution">
    <text evidence="1">The sequence shown here is derived from an EMBL/GenBank/DDBJ whole genome shotgun (WGS) entry which is preliminary data.</text>
</comment>
<name>A0A9D4UDF9_ADICA</name>
<gene>
    <name evidence="1" type="ORF">GOP47_0018384</name>
</gene>
<organism evidence="1 2">
    <name type="scientific">Adiantum capillus-veneris</name>
    <name type="common">Maidenhair fern</name>
    <dbReference type="NCBI Taxonomy" id="13818"/>
    <lineage>
        <taxon>Eukaryota</taxon>
        <taxon>Viridiplantae</taxon>
        <taxon>Streptophyta</taxon>
        <taxon>Embryophyta</taxon>
        <taxon>Tracheophyta</taxon>
        <taxon>Polypodiopsida</taxon>
        <taxon>Polypodiidae</taxon>
        <taxon>Polypodiales</taxon>
        <taxon>Pteridineae</taxon>
        <taxon>Pteridaceae</taxon>
        <taxon>Vittarioideae</taxon>
        <taxon>Adiantum</taxon>
    </lineage>
</organism>
<accession>A0A9D4UDF9</accession>
<evidence type="ECO:0000313" key="1">
    <source>
        <dbReference type="EMBL" id="KAI5065760.1"/>
    </source>
</evidence>
<dbReference type="InterPro" id="IPR052789">
    <property type="entry name" value="SSUH2_homolog"/>
</dbReference>
<dbReference type="EMBL" id="JABFUD020000018">
    <property type="protein sequence ID" value="KAI5065760.1"/>
    <property type="molecule type" value="Genomic_DNA"/>
</dbReference>
<sequence>MNAGKTSACSLLWTAVDSLWLEGQGKVGRLHGQEQRDIQDNSLRKLGAVEDSNEVMVSGSEIRAACSYMPTRYGFAPGKWELDTSVKNQDENLLHEVLTRVQDLHEEEIKDLLFDHMGLNCCMGGKPAASWEIQRVENCNVYVGTLETFIEERAMEDEVEPHKANSMDDQDRGRKPNAWEMDMKAEIPLLFVSGKEARRKVPNSEVVKICGDCLGRGKVAYNSSKQVRLMKSGRGSSGTSCNSPESSQTWMRCRQCYGQGALLHKKVLSVNWRTILVKRVCATKSAKSVPDEVFHKARGVRLYKSQSYQCEPACLSDGLSKFSESVISERAFIPESARVICERHEISLIPVTRVVMANKKKSFKFYILGLSKEIYAEEYPIVHLSVEIMLLVRSQSM</sequence>
<evidence type="ECO:0000313" key="2">
    <source>
        <dbReference type="Proteomes" id="UP000886520"/>
    </source>
</evidence>
<reference evidence="1" key="1">
    <citation type="submission" date="2021-01" db="EMBL/GenBank/DDBJ databases">
        <title>Adiantum capillus-veneris genome.</title>
        <authorList>
            <person name="Fang Y."/>
            <person name="Liao Q."/>
        </authorList>
    </citation>
    <scope>NUCLEOTIDE SEQUENCE</scope>
    <source>
        <strain evidence="1">H3</strain>
        <tissue evidence="1">Leaf</tissue>
    </source>
</reference>